<dbReference type="EMBL" id="QCZG01000021">
    <property type="protein sequence ID" value="PWA10698.1"/>
    <property type="molecule type" value="Genomic_DNA"/>
</dbReference>
<evidence type="ECO:0000256" key="3">
    <source>
        <dbReference type="ARBA" id="ARBA00023002"/>
    </source>
</evidence>
<dbReference type="SUPFAM" id="SSF51430">
    <property type="entry name" value="NAD(P)-linked oxidoreductase"/>
    <property type="match status" value="1"/>
</dbReference>
<keyword evidence="9" id="KW-1185">Reference proteome</keyword>
<accession>A0A2U1K163</accession>
<dbReference type="OrthoDB" id="9804790at2"/>
<dbReference type="PROSITE" id="PS00063">
    <property type="entry name" value="ALDOKETO_REDUCTASE_3"/>
    <property type="match status" value="1"/>
</dbReference>
<dbReference type="Pfam" id="PF00248">
    <property type="entry name" value="Aldo_ket_red"/>
    <property type="match status" value="1"/>
</dbReference>
<dbReference type="RefSeq" id="WP_116554962.1">
    <property type="nucleotide sequence ID" value="NZ_QCZG01000021.1"/>
</dbReference>
<comment type="similarity">
    <text evidence="1">Belongs to the aldo/keto reductase family.</text>
</comment>
<evidence type="ECO:0000256" key="6">
    <source>
        <dbReference type="PIRSR" id="PIRSR000097-3"/>
    </source>
</evidence>
<proteinExistence type="inferred from homology"/>
<evidence type="ECO:0000313" key="9">
    <source>
        <dbReference type="Proteomes" id="UP000245998"/>
    </source>
</evidence>
<dbReference type="FunFam" id="3.20.20.100:FF:000015">
    <property type="entry name" value="Oxidoreductase, aldo/keto reductase family"/>
    <property type="match status" value="1"/>
</dbReference>
<dbReference type="InterPro" id="IPR044500">
    <property type="entry name" value="AKR5G"/>
</dbReference>
<dbReference type="Proteomes" id="UP000245998">
    <property type="component" value="Unassembled WGS sequence"/>
</dbReference>
<dbReference type="GO" id="GO:0016616">
    <property type="term" value="F:oxidoreductase activity, acting on the CH-OH group of donors, NAD or NADP as acceptor"/>
    <property type="evidence" value="ECO:0007669"/>
    <property type="project" value="UniProtKB-ARBA"/>
</dbReference>
<dbReference type="PRINTS" id="PR00069">
    <property type="entry name" value="ALDKETRDTASE"/>
</dbReference>
<keyword evidence="2" id="KW-0521">NADP</keyword>
<feature type="site" description="Lowers pKa of active site Tyr" evidence="6">
    <location>
        <position position="63"/>
    </location>
</feature>
<dbReference type="Gene3D" id="3.20.20.100">
    <property type="entry name" value="NADP-dependent oxidoreductase domain"/>
    <property type="match status" value="1"/>
</dbReference>
<dbReference type="InterPro" id="IPR018170">
    <property type="entry name" value="Aldo/ket_reductase_CS"/>
</dbReference>
<evidence type="ECO:0000256" key="2">
    <source>
        <dbReference type="ARBA" id="ARBA00022857"/>
    </source>
</evidence>
<dbReference type="PIRSF" id="PIRSF000097">
    <property type="entry name" value="AKR"/>
    <property type="match status" value="1"/>
</dbReference>
<keyword evidence="3" id="KW-0560">Oxidoreductase</keyword>
<feature type="active site" description="Proton donor" evidence="4">
    <location>
        <position position="38"/>
    </location>
</feature>
<protein>
    <submittedName>
        <fullName evidence="8">Aldo/keto reductase</fullName>
    </submittedName>
</protein>
<sequence>MPYLGLGVYQVNEGEEVENAVKTALSYGYRSIDTAAFYGNEQGVGRAVSESGIPREKIFVTTKVWNDAQGYESTLAAFEQSRKNLGFDYIDLYLIHWPVKGKYKETWKALEKLYKDGMVRAIGVSNFQIHHLEDLMADCSIKPMVNQVELHPMLTQKELLHYCKKQNIQVEAWRPLMRGENFDHPTLAGLAEKYNKTVAQIILRWNIQLQIVTIPKSVTDHRMKENANIFDFELTEQDIAEIDAMNKNKRLGADPDNFNF</sequence>
<gene>
    <name evidence="8" type="ORF">DCC39_10980</name>
</gene>
<evidence type="ECO:0000256" key="5">
    <source>
        <dbReference type="PIRSR" id="PIRSR000097-2"/>
    </source>
</evidence>
<dbReference type="InterPro" id="IPR036812">
    <property type="entry name" value="NAD(P)_OxRdtase_dom_sf"/>
</dbReference>
<evidence type="ECO:0000256" key="1">
    <source>
        <dbReference type="ARBA" id="ARBA00007905"/>
    </source>
</evidence>
<comment type="caution">
    <text evidence="8">The sequence shown here is derived from an EMBL/GenBank/DDBJ whole genome shotgun (WGS) entry which is preliminary data.</text>
</comment>
<evidence type="ECO:0000256" key="4">
    <source>
        <dbReference type="PIRSR" id="PIRSR000097-1"/>
    </source>
</evidence>
<dbReference type="AlphaFoldDB" id="A0A2U1K163"/>
<reference evidence="8 9" key="1">
    <citation type="submission" date="2018-04" db="EMBL/GenBank/DDBJ databases">
        <title>Camelliibacillus theae gen. nov., sp. nov., isolated from Pu'er tea.</title>
        <authorList>
            <person name="Niu L."/>
        </authorList>
    </citation>
    <scope>NUCLEOTIDE SEQUENCE [LARGE SCALE GENOMIC DNA]</scope>
    <source>
        <strain evidence="8 9">T8</strain>
    </source>
</reference>
<evidence type="ECO:0000259" key="7">
    <source>
        <dbReference type="Pfam" id="PF00248"/>
    </source>
</evidence>
<feature type="domain" description="NADP-dependent oxidoreductase" evidence="7">
    <location>
        <begin position="4"/>
        <end position="246"/>
    </location>
</feature>
<dbReference type="InterPro" id="IPR020471">
    <property type="entry name" value="AKR"/>
</dbReference>
<name>A0A2U1K163_9BACI</name>
<dbReference type="CDD" id="cd19157">
    <property type="entry name" value="AKR_AKR5G1-3"/>
    <property type="match status" value="1"/>
</dbReference>
<feature type="binding site" evidence="5">
    <location>
        <position position="96"/>
    </location>
    <ligand>
        <name>substrate</name>
    </ligand>
</feature>
<dbReference type="PROSITE" id="PS00798">
    <property type="entry name" value="ALDOKETO_REDUCTASE_1"/>
    <property type="match status" value="1"/>
</dbReference>
<dbReference type="PANTHER" id="PTHR43827:SF3">
    <property type="entry name" value="NADP-DEPENDENT OXIDOREDUCTASE DOMAIN-CONTAINING PROTEIN"/>
    <property type="match status" value="1"/>
</dbReference>
<dbReference type="PANTHER" id="PTHR43827">
    <property type="entry name" value="2,5-DIKETO-D-GLUCONIC ACID REDUCTASE"/>
    <property type="match status" value="1"/>
</dbReference>
<evidence type="ECO:0000313" key="8">
    <source>
        <dbReference type="EMBL" id="PWA10698.1"/>
    </source>
</evidence>
<dbReference type="InterPro" id="IPR023210">
    <property type="entry name" value="NADP_OxRdtase_dom"/>
</dbReference>
<organism evidence="8 9">
    <name type="scientific">Pueribacillus theae</name>
    <dbReference type="NCBI Taxonomy" id="2171751"/>
    <lineage>
        <taxon>Bacteria</taxon>
        <taxon>Bacillati</taxon>
        <taxon>Bacillota</taxon>
        <taxon>Bacilli</taxon>
        <taxon>Bacillales</taxon>
        <taxon>Bacillaceae</taxon>
        <taxon>Pueribacillus</taxon>
    </lineage>
</organism>
<dbReference type="PROSITE" id="PS00062">
    <property type="entry name" value="ALDOKETO_REDUCTASE_2"/>
    <property type="match status" value="1"/>
</dbReference>